<dbReference type="Pfam" id="PF00149">
    <property type="entry name" value="Metallophos"/>
    <property type="match status" value="1"/>
</dbReference>
<evidence type="ECO:0000313" key="6">
    <source>
        <dbReference type="Proteomes" id="UP000002534"/>
    </source>
</evidence>
<organism evidence="5 6">
    <name type="scientific">Syntrophotalea carbinolica (strain DSM 2380 / NBRC 103641 / GraBd1)</name>
    <name type="common">Pelobacter carbinolicus</name>
    <dbReference type="NCBI Taxonomy" id="338963"/>
    <lineage>
        <taxon>Bacteria</taxon>
        <taxon>Pseudomonadati</taxon>
        <taxon>Thermodesulfobacteriota</taxon>
        <taxon>Desulfuromonadia</taxon>
        <taxon>Desulfuromonadales</taxon>
        <taxon>Syntrophotaleaceae</taxon>
        <taxon>Syntrophotalea</taxon>
    </lineage>
</organism>
<feature type="transmembrane region" description="Helical" evidence="3">
    <location>
        <begin position="6"/>
        <end position="28"/>
    </location>
</feature>
<evidence type="ECO:0000256" key="3">
    <source>
        <dbReference type="SAM" id="Phobius"/>
    </source>
</evidence>
<reference evidence="6" key="1">
    <citation type="submission" date="2005-10" db="EMBL/GenBank/DDBJ databases">
        <title>Complete sequence of Pelobacter carbinolicus DSM 2380.</title>
        <authorList>
            <person name="Copeland A."/>
            <person name="Lucas S."/>
            <person name="Lapidus A."/>
            <person name="Barry K."/>
            <person name="Detter J.C."/>
            <person name="Glavina T."/>
            <person name="Hammon N."/>
            <person name="Israni S."/>
            <person name="Pitluck S."/>
            <person name="Chertkov O."/>
            <person name="Schmutz J."/>
            <person name="Larimer F."/>
            <person name="Land M."/>
            <person name="Kyrpides N."/>
            <person name="Ivanova N."/>
            <person name="Richardson P."/>
        </authorList>
    </citation>
    <scope>NUCLEOTIDE SEQUENCE [LARGE SCALE GENOMIC DNA]</scope>
    <source>
        <strain evidence="6">DSM 2380 / NBRC 103641 / GraBd1</strain>
    </source>
</reference>
<dbReference type="GO" id="GO:0046872">
    <property type="term" value="F:metal ion binding"/>
    <property type="evidence" value="ECO:0007669"/>
    <property type="project" value="UniProtKB-KW"/>
</dbReference>
<name>Q3A1N4_SYNC1</name>
<accession>Q3A1N4</accession>
<keyword evidence="1" id="KW-0479">Metal-binding</keyword>
<dbReference type="AlphaFoldDB" id="Q3A1N4"/>
<evidence type="ECO:0000256" key="1">
    <source>
        <dbReference type="ARBA" id="ARBA00022723"/>
    </source>
</evidence>
<dbReference type="GO" id="GO:0008758">
    <property type="term" value="F:UDP-2,3-diacylglucosamine hydrolase activity"/>
    <property type="evidence" value="ECO:0007669"/>
    <property type="project" value="TreeGrafter"/>
</dbReference>
<dbReference type="eggNOG" id="COG1408">
    <property type="taxonomic scope" value="Bacteria"/>
</dbReference>
<dbReference type="HOGENOM" id="CLU_025443_0_1_7"/>
<feature type="domain" description="Calcineurin-like phosphoesterase" evidence="4">
    <location>
        <begin position="155"/>
        <end position="313"/>
    </location>
</feature>
<proteinExistence type="predicted"/>
<keyword evidence="2" id="KW-0378">Hydrolase</keyword>
<feature type="transmembrane region" description="Helical" evidence="3">
    <location>
        <begin position="40"/>
        <end position="59"/>
    </location>
</feature>
<dbReference type="EMBL" id="CP000142">
    <property type="protein sequence ID" value="ABA89723.1"/>
    <property type="molecule type" value="Genomic_DNA"/>
</dbReference>
<keyword evidence="3" id="KW-0812">Transmembrane</keyword>
<dbReference type="Proteomes" id="UP000002534">
    <property type="component" value="Chromosome"/>
</dbReference>
<dbReference type="GO" id="GO:0016020">
    <property type="term" value="C:membrane"/>
    <property type="evidence" value="ECO:0007669"/>
    <property type="project" value="GOC"/>
</dbReference>
<protein>
    <submittedName>
        <fullName evidence="5">Metallophosphoesterase</fullName>
    </submittedName>
</protein>
<keyword evidence="6" id="KW-1185">Reference proteome</keyword>
<dbReference type="OrthoDB" id="9780884at2"/>
<feature type="transmembrane region" description="Helical" evidence="3">
    <location>
        <begin position="113"/>
        <end position="131"/>
    </location>
</feature>
<dbReference type="KEGG" id="pca:Pcar_2484"/>
<dbReference type="SUPFAM" id="SSF56300">
    <property type="entry name" value="Metallo-dependent phosphatases"/>
    <property type="match status" value="1"/>
</dbReference>
<dbReference type="STRING" id="338963.Pcar_2484"/>
<dbReference type="CDD" id="cd07385">
    <property type="entry name" value="MPP_YkuE_C"/>
    <property type="match status" value="1"/>
</dbReference>
<dbReference type="GO" id="GO:0009245">
    <property type="term" value="P:lipid A biosynthetic process"/>
    <property type="evidence" value="ECO:0007669"/>
    <property type="project" value="TreeGrafter"/>
</dbReference>
<dbReference type="InterPro" id="IPR051158">
    <property type="entry name" value="Metallophosphoesterase_sf"/>
</dbReference>
<keyword evidence="3" id="KW-1133">Transmembrane helix</keyword>
<dbReference type="PANTHER" id="PTHR31302">
    <property type="entry name" value="TRANSMEMBRANE PROTEIN WITH METALLOPHOSPHOESTERASE DOMAIN-RELATED"/>
    <property type="match status" value="1"/>
</dbReference>
<dbReference type="RefSeq" id="WP_011342250.1">
    <property type="nucleotide sequence ID" value="NC_007498.2"/>
</dbReference>
<evidence type="ECO:0000256" key="2">
    <source>
        <dbReference type="ARBA" id="ARBA00022801"/>
    </source>
</evidence>
<dbReference type="InterPro" id="IPR029052">
    <property type="entry name" value="Metallo-depent_PP-like"/>
</dbReference>
<sequence>MVWFLLTFLCLYGAMHTLVYWGLVPLLAGNRNVINAGRAWMALMLVAPIMVRLLDRHGFPALARYMAWTGYSWMGLLFIAFSMLLPVFCWELLIHAWQRRYPALARFSLRGPVCAGIILVVTLGVGMYGFYEAAYLRVERIILICNKLPSGTPPLRVAQISDLHLGLMHRDKALTPVIAILQRLQPDLLVVTGDMVDAQMDHLNGLSDMWRSIDPPLGKYAVLGNHEVYAGVQQSLDFLQRSGFTLLRNTSVPIGRWLLLAGVDDPALASPPASPLLAGGPTERFSILLKHRPVINVAATGLFDLQLSGHAHRGQIFPFNLLTHLAYPMQNGLYRLPAGNILYASRGTGSWGPPMRIGAPPEITLFELVAPSPKP</sequence>
<keyword evidence="3" id="KW-0472">Membrane</keyword>
<feature type="transmembrane region" description="Helical" evidence="3">
    <location>
        <begin position="71"/>
        <end position="93"/>
    </location>
</feature>
<evidence type="ECO:0000259" key="4">
    <source>
        <dbReference type="Pfam" id="PF00149"/>
    </source>
</evidence>
<evidence type="ECO:0000313" key="5">
    <source>
        <dbReference type="EMBL" id="ABA89723.1"/>
    </source>
</evidence>
<gene>
    <name evidence="5" type="ordered locus">Pcar_2484</name>
</gene>
<dbReference type="PANTHER" id="PTHR31302:SF31">
    <property type="entry name" value="PHOSPHODIESTERASE YAEI"/>
    <property type="match status" value="1"/>
</dbReference>
<dbReference type="Gene3D" id="3.60.21.10">
    <property type="match status" value="1"/>
</dbReference>
<reference evidence="5 6" key="2">
    <citation type="journal article" date="2012" name="BMC Genomics">
        <title>The genome of Pelobacter carbinolicus reveals surprising metabolic capabilities and physiological features.</title>
        <authorList>
            <person name="Aklujkar M."/>
            <person name="Haveman S.A."/>
            <person name="Didonato R.Jr."/>
            <person name="Chertkov O."/>
            <person name="Han C.S."/>
            <person name="Land M.L."/>
            <person name="Brown P."/>
            <person name="Lovley D.R."/>
        </authorList>
    </citation>
    <scope>NUCLEOTIDE SEQUENCE [LARGE SCALE GENOMIC DNA]</scope>
    <source>
        <strain evidence="6">DSM 2380 / NBRC 103641 / GraBd1</strain>
    </source>
</reference>
<dbReference type="InterPro" id="IPR004843">
    <property type="entry name" value="Calcineurin-like_PHP"/>
</dbReference>